<accession>A0ABT4YRK7</accession>
<comment type="caution">
    <text evidence="2">The sequence shown here is derived from an EMBL/GenBank/DDBJ whole genome shotgun (WGS) entry which is preliminary data.</text>
</comment>
<dbReference type="GO" id="GO:0006508">
    <property type="term" value="P:proteolysis"/>
    <property type="evidence" value="ECO:0007669"/>
    <property type="project" value="UniProtKB-KW"/>
</dbReference>
<dbReference type="Gene3D" id="2.40.10.10">
    <property type="entry name" value="Trypsin-like serine proteases"/>
    <property type="match status" value="2"/>
</dbReference>
<gene>
    <name evidence="2" type="ORF">PGX00_08550</name>
</gene>
<dbReference type="Proteomes" id="UP001210678">
    <property type="component" value="Unassembled WGS sequence"/>
</dbReference>
<dbReference type="GO" id="GO:0008233">
    <property type="term" value="F:peptidase activity"/>
    <property type="evidence" value="ECO:0007669"/>
    <property type="project" value="UniProtKB-KW"/>
</dbReference>
<evidence type="ECO:0000313" key="2">
    <source>
        <dbReference type="EMBL" id="MDB1123703.1"/>
    </source>
</evidence>
<dbReference type="InterPro" id="IPR043504">
    <property type="entry name" value="Peptidase_S1_PA_chymotrypsin"/>
</dbReference>
<reference evidence="2 3" key="1">
    <citation type="submission" date="2023-01" db="EMBL/GenBank/DDBJ databases">
        <title>Vibrio sp. KJ40-1 sp.nov, isolated from marine algae.</title>
        <authorList>
            <person name="Butt M."/>
            <person name="Kim J.M.J."/>
            <person name="Jeon C.O.C."/>
        </authorList>
    </citation>
    <scope>NUCLEOTIDE SEQUENCE [LARGE SCALE GENOMIC DNA]</scope>
    <source>
        <strain evidence="2 3">KJ40-1</strain>
    </source>
</reference>
<dbReference type="PANTHER" id="PTHR43019:SF23">
    <property type="entry name" value="PROTEASE DO-LIKE 5, CHLOROPLASTIC"/>
    <property type="match status" value="1"/>
</dbReference>
<name>A0ABT4YRK7_9VIBR</name>
<feature type="signal peptide" evidence="1">
    <location>
        <begin position="1"/>
        <end position="21"/>
    </location>
</feature>
<keyword evidence="2" id="KW-0378">Hydrolase</keyword>
<dbReference type="RefSeq" id="WP_272135264.1">
    <property type="nucleotide sequence ID" value="NZ_JAQLOI010000001.1"/>
</dbReference>
<sequence>MLKFRWLIFVTIVAVSKTTFANLPETIKTVQPSIVGVGLYGKLNRPSARFLGTGFVVGNGQYVATNAHVIPELVPSDKKQNLFVVVGKGRNPPTRRAEVIAIDEEHDLALLKISGKPLTPLNIERREVYEGEKIAFTGYPIGSVLGYYPVTHQGIISSITPIVIPARTAKELSIKQLKQLKNPYLVYQLDATAYPGNSGSPLYLQDSGKVIGVINKVLVKSTKESILSDPSAITYAIPIKYLLPLLESVRNKTN</sequence>
<evidence type="ECO:0000313" key="3">
    <source>
        <dbReference type="Proteomes" id="UP001210678"/>
    </source>
</evidence>
<organism evidence="2 3">
    <name type="scientific">Vibrio algarum</name>
    <dbReference type="NCBI Taxonomy" id="3020714"/>
    <lineage>
        <taxon>Bacteria</taxon>
        <taxon>Pseudomonadati</taxon>
        <taxon>Pseudomonadota</taxon>
        <taxon>Gammaproteobacteria</taxon>
        <taxon>Vibrionales</taxon>
        <taxon>Vibrionaceae</taxon>
        <taxon>Vibrio</taxon>
    </lineage>
</organism>
<protein>
    <submittedName>
        <fullName evidence="2">Serine protease</fullName>
    </submittedName>
</protein>
<feature type="chain" id="PRO_5046271611" evidence="1">
    <location>
        <begin position="22"/>
        <end position="254"/>
    </location>
</feature>
<keyword evidence="3" id="KW-1185">Reference proteome</keyword>
<keyword evidence="1" id="KW-0732">Signal</keyword>
<evidence type="ECO:0000256" key="1">
    <source>
        <dbReference type="SAM" id="SignalP"/>
    </source>
</evidence>
<keyword evidence="2" id="KW-0645">Protease</keyword>
<dbReference type="PANTHER" id="PTHR43019">
    <property type="entry name" value="SERINE ENDOPROTEASE DEGS"/>
    <property type="match status" value="1"/>
</dbReference>
<dbReference type="InterPro" id="IPR009003">
    <property type="entry name" value="Peptidase_S1_PA"/>
</dbReference>
<dbReference type="Pfam" id="PF13365">
    <property type="entry name" value="Trypsin_2"/>
    <property type="match status" value="1"/>
</dbReference>
<dbReference type="EMBL" id="JAQLOI010000001">
    <property type="protein sequence ID" value="MDB1123703.1"/>
    <property type="molecule type" value="Genomic_DNA"/>
</dbReference>
<dbReference type="SUPFAM" id="SSF50494">
    <property type="entry name" value="Trypsin-like serine proteases"/>
    <property type="match status" value="1"/>
</dbReference>
<proteinExistence type="predicted"/>